<gene>
    <name evidence="1" type="ORF">CRN52_03720</name>
</gene>
<accession>A0A2S3RSG6</accession>
<dbReference type="Proteomes" id="UP000237466">
    <property type="component" value="Unassembled WGS sequence"/>
</dbReference>
<proteinExistence type="predicted"/>
<sequence length="44" mass="5096">MDRLVGNHWARCVDPQKSSEIIVNNLDLIHWIVDQSLAILVINR</sequence>
<comment type="caution">
    <text evidence="1">The sequence shown here is derived from an EMBL/GenBank/DDBJ whole genome shotgun (WGS) entry which is preliminary data.</text>
</comment>
<organism evidence="1 2">
    <name type="scientific">Vibrio vulnificus</name>
    <dbReference type="NCBI Taxonomy" id="672"/>
    <lineage>
        <taxon>Bacteria</taxon>
        <taxon>Pseudomonadati</taxon>
        <taxon>Pseudomonadota</taxon>
        <taxon>Gammaproteobacteria</taxon>
        <taxon>Vibrionales</taxon>
        <taxon>Vibrionaceae</taxon>
        <taxon>Vibrio</taxon>
    </lineage>
</organism>
<name>A0A2S3RSG6_VIBVL</name>
<protein>
    <submittedName>
        <fullName evidence="1">Uncharacterized protein</fullName>
    </submittedName>
</protein>
<evidence type="ECO:0000313" key="2">
    <source>
        <dbReference type="Proteomes" id="UP000237466"/>
    </source>
</evidence>
<dbReference type="AlphaFoldDB" id="A0A2S3RSG6"/>
<reference evidence="1 2" key="1">
    <citation type="journal article" date="2018" name="Front. Microbiol.">
        <title>Phylogeny of Vibrio vulnificus from the Analysis of the Core-Genome: Implications for Intra-Species Taxonomy.</title>
        <authorList>
            <person name="Roig F.J."/>
            <person name="Gonzalez-Candelas F."/>
            <person name="Sanjuan E."/>
            <person name="Fouz B."/>
            <person name="Feil E.J."/>
            <person name="Llorens C."/>
            <person name="Baker-Austin C."/>
            <person name="Oliver J.D."/>
            <person name="Danin-Poleg Y."/>
            <person name="Gibas C.J."/>
            <person name="Kashi Y."/>
            <person name="Gulig P.A."/>
            <person name="Morrison S.S."/>
            <person name="Amaro C."/>
        </authorList>
    </citation>
    <scope>NUCLEOTIDE SEQUENCE [LARGE SCALE GENOMIC DNA]</scope>
    <source>
        <strain evidence="1 2">CECT4608</strain>
    </source>
</reference>
<dbReference type="EMBL" id="PDGH01000034">
    <property type="protein sequence ID" value="POB49475.1"/>
    <property type="molecule type" value="Genomic_DNA"/>
</dbReference>
<evidence type="ECO:0000313" key="1">
    <source>
        <dbReference type="EMBL" id="POB49475.1"/>
    </source>
</evidence>